<feature type="transmembrane region" description="Helical" evidence="1">
    <location>
        <begin position="211"/>
        <end position="237"/>
    </location>
</feature>
<dbReference type="AlphaFoldDB" id="A0A545AGD9"/>
<dbReference type="InParanoid" id="A0A545AGD9"/>
<comment type="caution">
    <text evidence="2">The sequence shown here is derived from an EMBL/GenBank/DDBJ whole genome shotgun (WGS) entry which is preliminary data.</text>
</comment>
<reference evidence="2 3" key="1">
    <citation type="submission" date="2019-07" db="EMBL/GenBank/DDBJ databases">
        <title>Cryptosporangium phraense sp. nov., isolated from plant litter.</title>
        <authorList>
            <person name="Suriyachadkun C."/>
        </authorList>
    </citation>
    <scope>NUCLEOTIDE SEQUENCE [LARGE SCALE GENOMIC DNA]</scope>
    <source>
        <strain evidence="2 3">A-T 5661</strain>
    </source>
</reference>
<sequence length="479" mass="51183">MRVAAERGVRGSPLAVGLAIFALVGAARSGWFTEGDTFWQVQTGTEIRHRHTVFLPDTFSWSLAGRTWHPNSWLFDVLLSVAYTSAGPIGLALCTLCCVAVVGVGVGLPARALGVRPEVLAVSTTLLVLPLVLWLSARPQTLTYALLPIVVLLAARLMEWSGRRFLVGLAGLYLLVVLWMNLHLAALAAVPAVAAGLGALMLAQRRARPRAAVITTVVLLGCLSSPFGTDALSSALATRDASAALIPEWAPLWRANGLTLFTWLGAALAVALTAAGWRRRPREPLLAVWTGATGILLLASVDSIRFAPMALILAVPAVASWASGVDWRAGPRRRRVAFLSSGTAAGFAATLLVVSLVRLPDLGRPTPASYPTDATVQAIPDGCRVLNEYDDGGYLILRRSEDGVRVALDGRNDVYGAELITHQQGLIQGRPGALAELARHEVHCLLLMPHRPLVAQAKAEGWRVRASDRNRVLLLDVRS</sequence>
<feature type="transmembrane region" description="Helical" evidence="1">
    <location>
        <begin position="142"/>
        <end position="158"/>
    </location>
</feature>
<gene>
    <name evidence="2" type="ORF">FL583_35150</name>
</gene>
<feature type="transmembrane region" description="Helical" evidence="1">
    <location>
        <begin position="165"/>
        <end position="182"/>
    </location>
</feature>
<feature type="transmembrane region" description="Helical" evidence="1">
    <location>
        <begin position="81"/>
        <end position="107"/>
    </location>
</feature>
<dbReference type="RefSeq" id="WP_142709215.1">
    <property type="nucleotide sequence ID" value="NZ_VIRS01000042.1"/>
</dbReference>
<feature type="transmembrane region" description="Helical" evidence="1">
    <location>
        <begin position="307"/>
        <end position="324"/>
    </location>
</feature>
<keyword evidence="1" id="KW-1133">Transmembrane helix</keyword>
<proteinExistence type="predicted"/>
<evidence type="ECO:0008006" key="4">
    <source>
        <dbReference type="Google" id="ProtNLM"/>
    </source>
</evidence>
<keyword evidence="1" id="KW-0472">Membrane</keyword>
<evidence type="ECO:0000256" key="1">
    <source>
        <dbReference type="SAM" id="Phobius"/>
    </source>
</evidence>
<accession>A0A545AGD9</accession>
<evidence type="ECO:0000313" key="3">
    <source>
        <dbReference type="Proteomes" id="UP000317982"/>
    </source>
</evidence>
<feature type="transmembrane region" description="Helical" evidence="1">
    <location>
        <begin position="188"/>
        <end position="204"/>
    </location>
</feature>
<feature type="transmembrane region" description="Helical" evidence="1">
    <location>
        <begin position="119"/>
        <end position="136"/>
    </location>
</feature>
<feature type="transmembrane region" description="Helical" evidence="1">
    <location>
        <begin position="336"/>
        <end position="357"/>
    </location>
</feature>
<evidence type="ECO:0000313" key="2">
    <source>
        <dbReference type="EMBL" id="TQS40371.1"/>
    </source>
</evidence>
<feature type="transmembrane region" description="Helical" evidence="1">
    <location>
        <begin position="257"/>
        <end position="277"/>
    </location>
</feature>
<feature type="transmembrane region" description="Helical" evidence="1">
    <location>
        <begin position="284"/>
        <end position="301"/>
    </location>
</feature>
<name>A0A545AGD9_9ACTN</name>
<dbReference type="OrthoDB" id="3463714at2"/>
<protein>
    <recommendedName>
        <fullName evidence="4">Glycosyltransferase RgtA/B/C/D-like domain-containing protein</fullName>
    </recommendedName>
</protein>
<keyword evidence="3" id="KW-1185">Reference proteome</keyword>
<dbReference type="Proteomes" id="UP000317982">
    <property type="component" value="Unassembled WGS sequence"/>
</dbReference>
<organism evidence="2 3">
    <name type="scientific">Cryptosporangium phraense</name>
    <dbReference type="NCBI Taxonomy" id="2593070"/>
    <lineage>
        <taxon>Bacteria</taxon>
        <taxon>Bacillati</taxon>
        <taxon>Actinomycetota</taxon>
        <taxon>Actinomycetes</taxon>
        <taxon>Cryptosporangiales</taxon>
        <taxon>Cryptosporangiaceae</taxon>
        <taxon>Cryptosporangium</taxon>
    </lineage>
</organism>
<keyword evidence="1" id="KW-0812">Transmembrane</keyword>
<dbReference type="EMBL" id="VIRS01000042">
    <property type="protein sequence ID" value="TQS40371.1"/>
    <property type="molecule type" value="Genomic_DNA"/>
</dbReference>